<dbReference type="AlphaFoldDB" id="D2MPH5"/>
<reference evidence="2" key="1">
    <citation type="submission" date="2009-12" db="EMBL/GenBank/DDBJ databases">
        <title>Sequence of Clostridiales genomosp. BVAB3 str. UPII9-5.</title>
        <authorList>
            <person name="Madupu R."/>
            <person name="Durkin A.S."/>
            <person name="Torralba M."/>
            <person name="Methe B."/>
            <person name="Sutton G.G."/>
            <person name="Strausberg R.L."/>
            <person name="Nelson K.E."/>
        </authorList>
    </citation>
    <scope>NUCLEOTIDE SEQUENCE [LARGE SCALE GENOMIC DNA]</scope>
    <source>
        <strain evidence="2">W1219</strain>
    </source>
</reference>
<proteinExistence type="predicted"/>
<evidence type="ECO:0000313" key="1">
    <source>
        <dbReference type="EMBL" id="EFC05587.1"/>
    </source>
</evidence>
<sequence length="504" mass="56445">MRIYYIKKGTDTAEDITSLVVSFKSSYSFQENRLLGNTPSLMLDIDLNNVDGTLTGCAEGTFYIDTNQIDGSDIPAQEFLVQEAPEKYTSKISLTLYDKMIKFNQPYKSAFSYKNGEYPTISQQLDEMENLSGISIDKSNLSQLVLNSKAEWIDTTIIMRNYIGWIAELDGKNALIDRANRIVFRSLLTANHDIEYASDFDKTDLITISRVAYDDGVNLIVSGNDTGKTLYIDQSNSYCNNQAYTDSILALYNGQSFYGLSGLKTLGKDGVWLGDTVTYDGLKCIVLSIKRDYAGQESAFELDGEVALKNTDTVVTKVSDRVRIKRLQVLADQTENKLSIISKDLENSKGRIAELKVSSGAIESKVSKLAGETEDTRTELKTFQGQTAEKFNQTVSKKEYDGAISEIQKNFDEKGIHVKRKINGQETKKEALLNDDELRFTREDGTDAVRINGHETYFGKYVTYGSHRFEAFYGLEWDDDSVGGVNENNRIVGTGTFLTRNEGK</sequence>
<dbReference type="EMBL" id="ADFR01000009">
    <property type="protein sequence ID" value="EFC05587.1"/>
    <property type="molecule type" value="Genomic_DNA"/>
</dbReference>
<protein>
    <submittedName>
        <fullName evidence="1">Uncharacterized protein</fullName>
    </submittedName>
</protein>
<accession>D2MPH5</accession>
<dbReference type="OrthoDB" id="1741970at2"/>
<dbReference type="RefSeq" id="WP_006627288.1">
    <property type="nucleotide sequence ID" value="NZ_ADFR01000009.1"/>
</dbReference>
<dbReference type="STRING" id="679192.HMPREF9013_1291"/>
<keyword evidence="2" id="KW-1185">Reference proteome</keyword>
<gene>
    <name evidence="1" type="ORF">HMPREF9013_1291</name>
</gene>
<dbReference type="Proteomes" id="UP000005017">
    <property type="component" value="Unassembled WGS sequence"/>
</dbReference>
<dbReference type="eggNOG" id="COG4926">
    <property type="taxonomic scope" value="Bacteria"/>
</dbReference>
<comment type="caution">
    <text evidence="1">The sequence shown here is derived from an EMBL/GenBank/DDBJ whole genome shotgun (WGS) entry which is preliminary data.</text>
</comment>
<evidence type="ECO:0000313" key="2">
    <source>
        <dbReference type="Proteomes" id="UP000005017"/>
    </source>
</evidence>
<name>D2MPH5_9FIRM</name>
<organism evidence="1 2">
    <name type="scientific">Bulleidia extructa W1219</name>
    <dbReference type="NCBI Taxonomy" id="679192"/>
    <lineage>
        <taxon>Bacteria</taxon>
        <taxon>Bacillati</taxon>
        <taxon>Bacillota</taxon>
        <taxon>Erysipelotrichia</taxon>
        <taxon>Erysipelotrichales</taxon>
        <taxon>Erysipelotrichaceae</taxon>
        <taxon>Bulleidia</taxon>
    </lineage>
</organism>